<dbReference type="InterPro" id="IPR050452">
    <property type="entry name" value="Metacaspase"/>
</dbReference>
<dbReference type="Gene3D" id="3.40.50.1460">
    <property type="match status" value="1"/>
</dbReference>
<evidence type="ECO:0000313" key="4">
    <source>
        <dbReference type="EMBL" id="AEX20345.1"/>
    </source>
</evidence>
<dbReference type="GO" id="GO:0004197">
    <property type="term" value="F:cysteine-type endopeptidase activity"/>
    <property type="evidence" value="ECO:0007669"/>
    <property type="project" value="InterPro"/>
</dbReference>
<feature type="region of interest" description="Disordered" evidence="2">
    <location>
        <begin position="286"/>
        <end position="318"/>
    </location>
</feature>
<comment type="similarity">
    <text evidence="1">Belongs to the peptidase C14B family.</text>
</comment>
<feature type="compositionally biased region" description="Basic and acidic residues" evidence="2">
    <location>
        <begin position="286"/>
        <end position="314"/>
    </location>
</feature>
<accession>H2EIY5</accession>
<protein>
    <recommendedName>
        <fullName evidence="3">Peptidase C14 caspase domain-containing protein</fullName>
    </recommendedName>
</protein>
<dbReference type="InterPro" id="IPR011600">
    <property type="entry name" value="Pept_C14_caspase"/>
</dbReference>
<evidence type="ECO:0000256" key="1">
    <source>
        <dbReference type="ARBA" id="ARBA00009005"/>
    </source>
</evidence>
<proteinExistence type="evidence at transcript level"/>
<dbReference type="PANTHER" id="PTHR48104:SF30">
    <property type="entry name" value="METACASPASE-1"/>
    <property type="match status" value="1"/>
</dbReference>
<feature type="domain" description="Peptidase C14 caspase" evidence="3">
    <location>
        <begin position="22"/>
        <end position="216"/>
    </location>
</feature>
<dbReference type="Pfam" id="PF00656">
    <property type="entry name" value="Peptidase_C14"/>
    <property type="match status" value="1"/>
</dbReference>
<dbReference type="PANTHER" id="PTHR48104">
    <property type="entry name" value="METACASPASE-4"/>
    <property type="match status" value="1"/>
</dbReference>
<dbReference type="AlphaFoldDB" id="H2EIY5"/>
<dbReference type="GO" id="GO:0006508">
    <property type="term" value="P:proteolysis"/>
    <property type="evidence" value="ECO:0007669"/>
    <property type="project" value="InterPro"/>
</dbReference>
<evidence type="ECO:0000256" key="2">
    <source>
        <dbReference type="SAM" id="MobiDB-lite"/>
    </source>
</evidence>
<dbReference type="EMBL" id="JN979556">
    <property type="protein sequence ID" value="AEX20345.1"/>
    <property type="molecule type" value="mRNA"/>
</dbReference>
<reference evidence="4" key="1">
    <citation type="submission" date="2011-11" db="EMBL/GenBank/DDBJ databases">
        <title>Screening of a full length cDNA library of Medicago sativa induced by salt.</title>
        <authorList>
            <person name="Liu C."/>
            <person name="Long R."/>
            <person name="Yang Q."/>
            <person name="Kang J."/>
            <person name="Zhang T."/>
            <person name="Wang P."/>
        </authorList>
    </citation>
    <scope>NUCLEOTIDE SEQUENCE</scope>
</reference>
<feature type="compositionally biased region" description="Basic and acidic residues" evidence="2">
    <location>
        <begin position="347"/>
        <end position="374"/>
    </location>
</feature>
<dbReference type="GO" id="GO:0005737">
    <property type="term" value="C:cytoplasm"/>
    <property type="evidence" value="ECO:0007669"/>
    <property type="project" value="TreeGrafter"/>
</dbReference>
<feature type="region of interest" description="Disordered" evidence="2">
    <location>
        <begin position="347"/>
        <end position="376"/>
    </location>
</feature>
<name>H2EIY5_MEDSA</name>
<evidence type="ECO:0000259" key="3">
    <source>
        <dbReference type="Pfam" id="PF00656"/>
    </source>
</evidence>
<organism evidence="4">
    <name type="scientific">Medicago sativa</name>
    <name type="common">Alfalfa</name>
    <dbReference type="NCBI Taxonomy" id="3879"/>
    <lineage>
        <taxon>Eukaryota</taxon>
        <taxon>Viridiplantae</taxon>
        <taxon>Streptophyta</taxon>
        <taxon>Embryophyta</taxon>
        <taxon>Tracheophyta</taxon>
        <taxon>Spermatophyta</taxon>
        <taxon>Magnoliopsida</taxon>
        <taxon>eudicotyledons</taxon>
        <taxon>Gunneridae</taxon>
        <taxon>Pentapetalae</taxon>
        <taxon>rosids</taxon>
        <taxon>fabids</taxon>
        <taxon>Fabales</taxon>
        <taxon>Fabaceae</taxon>
        <taxon>Papilionoideae</taxon>
        <taxon>50 kb inversion clade</taxon>
        <taxon>NPAAA clade</taxon>
        <taxon>Hologalegina</taxon>
        <taxon>IRL clade</taxon>
        <taxon>Trifolieae</taxon>
        <taxon>Medicago</taxon>
    </lineage>
</organism>
<sequence>MEEEEITVYLVALAYPGSCSDLRKFPSNDIDYLRKCLVNHCGIKEKNIKVLQDVLLKGLKHNFDTIIMDQLLEMTLNAKKGVSLLFYMSGHGFYDKERDGISICAGFDVNGAPCFILDSDLKRFLEGVKEGVHINLFFDICHSGQIVADAIQQYPKTDDRSKSNCVSHKSHPLGTVFTACHSREGLAYAIFMQELGSKLSVFTWALVQVFTEFGTNIKPLKLVEQIYFHAKTKQNQIATQMKVGMEKVDLQPGLFCCDCQLEFNILSTLSPMDTLQPQMERKLLHEKKRKEQEVESTKEDLLHGKKPKEQKVESTEGDLLYDGEKPKEFECQVHAETLKERKLLHEKKRKEQEVESTKEDLLHGKKPKEQKVESTEGDLLYDGEKPKEFECQVYAETLKVYNKLKDIDTIDLKWCPIIPDKHAYLEHEKKFAELFKKHEVKKKRWMLIEEEKERLEKGKEELLLIG</sequence>